<dbReference type="Proteomes" id="UP000824120">
    <property type="component" value="Chromosome 7"/>
</dbReference>
<comment type="caution">
    <text evidence="3">The sequence shown here is derived from an EMBL/GenBank/DDBJ whole genome shotgun (WGS) entry which is preliminary data.</text>
</comment>
<evidence type="ECO:0000259" key="2">
    <source>
        <dbReference type="Pfam" id="PF16544"/>
    </source>
</evidence>
<gene>
    <name evidence="3" type="ORF">H5410_039272</name>
</gene>
<evidence type="ECO:0000313" key="3">
    <source>
        <dbReference type="EMBL" id="KAG5598040.1"/>
    </source>
</evidence>
<dbReference type="AlphaFoldDB" id="A0A9J5YEJ6"/>
<feature type="domain" description="STAR protein homodimerisation region" evidence="2">
    <location>
        <begin position="34"/>
        <end position="65"/>
    </location>
</feature>
<evidence type="ECO:0000313" key="4">
    <source>
        <dbReference type="Proteomes" id="UP000824120"/>
    </source>
</evidence>
<protein>
    <recommendedName>
        <fullName evidence="2">STAR protein homodimerisation region domain-containing protein</fullName>
    </recommendedName>
</protein>
<dbReference type="EMBL" id="JACXVP010000007">
    <property type="protein sequence ID" value="KAG5598040.1"/>
    <property type="molecule type" value="Genomic_DNA"/>
</dbReference>
<keyword evidence="4" id="KW-1185">Reference proteome</keyword>
<dbReference type="Pfam" id="PF16544">
    <property type="entry name" value="STAR_dimer"/>
    <property type="match status" value="1"/>
</dbReference>
<reference evidence="3 4" key="1">
    <citation type="submission" date="2020-09" db="EMBL/GenBank/DDBJ databases">
        <title>De no assembly of potato wild relative species, Solanum commersonii.</title>
        <authorList>
            <person name="Cho K."/>
        </authorList>
    </citation>
    <scope>NUCLEOTIDE SEQUENCE [LARGE SCALE GENOMIC DNA]</scope>
    <source>
        <strain evidence="3">LZ3.2</strain>
        <tissue evidence="3">Leaf</tissue>
    </source>
</reference>
<dbReference type="InterPro" id="IPR032377">
    <property type="entry name" value="STAR_dimer"/>
</dbReference>
<feature type="region of interest" description="Disordered" evidence="1">
    <location>
        <begin position="1"/>
        <end position="21"/>
    </location>
</feature>
<sequence>MSSGRYMAYSPSPSAPQSPHIAGLRSASSAIAEQEKYLSELLAERHKLGPFVPVLPHCYRLLNQDRGKFANSLQCKSQLISPAACHIFLAVPGSFQVLFSGVACNGSGIEGNTTLVVYNIKMRTMKLILGKLLRVTTLLGNASVLDQNGLEHASPLASGGMFSNGGANVDRWASPFQSEVGEANNNKIDK</sequence>
<organism evidence="3 4">
    <name type="scientific">Solanum commersonii</name>
    <name type="common">Commerson's wild potato</name>
    <name type="synonym">Commerson's nightshade</name>
    <dbReference type="NCBI Taxonomy" id="4109"/>
    <lineage>
        <taxon>Eukaryota</taxon>
        <taxon>Viridiplantae</taxon>
        <taxon>Streptophyta</taxon>
        <taxon>Embryophyta</taxon>
        <taxon>Tracheophyta</taxon>
        <taxon>Spermatophyta</taxon>
        <taxon>Magnoliopsida</taxon>
        <taxon>eudicotyledons</taxon>
        <taxon>Gunneridae</taxon>
        <taxon>Pentapetalae</taxon>
        <taxon>asterids</taxon>
        <taxon>lamiids</taxon>
        <taxon>Solanales</taxon>
        <taxon>Solanaceae</taxon>
        <taxon>Solanoideae</taxon>
        <taxon>Solaneae</taxon>
        <taxon>Solanum</taxon>
    </lineage>
</organism>
<dbReference type="Gene3D" id="1.20.5.4010">
    <property type="match status" value="1"/>
</dbReference>
<name>A0A9J5YEJ6_SOLCO</name>
<evidence type="ECO:0000256" key="1">
    <source>
        <dbReference type="SAM" id="MobiDB-lite"/>
    </source>
</evidence>
<feature type="compositionally biased region" description="Low complexity" evidence="1">
    <location>
        <begin position="10"/>
        <end position="19"/>
    </location>
</feature>
<accession>A0A9J5YEJ6</accession>
<dbReference type="OrthoDB" id="1590997at2759"/>
<proteinExistence type="predicted"/>